<dbReference type="PANTHER" id="PTHR10974">
    <property type="entry name" value="FI08016P-RELATED"/>
    <property type="match status" value="1"/>
</dbReference>
<gene>
    <name evidence="1" type="ORF">MSPICULIGERA_LOCUS10080</name>
</gene>
<evidence type="ECO:0000313" key="1">
    <source>
        <dbReference type="EMBL" id="CAJ0571679.1"/>
    </source>
</evidence>
<comment type="caution">
    <text evidence="1">The sequence shown here is derived from an EMBL/GenBank/DDBJ whole genome shotgun (WGS) entry which is preliminary data.</text>
</comment>
<dbReference type="Pfam" id="PF02995">
    <property type="entry name" value="DUF229"/>
    <property type="match status" value="1"/>
</dbReference>
<dbReference type="InterPro" id="IPR004245">
    <property type="entry name" value="DUF229"/>
</dbReference>
<dbReference type="GO" id="GO:0005615">
    <property type="term" value="C:extracellular space"/>
    <property type="evidence" value="ECO:0007669"/>
    <property type="project" value="TreeGrafter"/>
</dbReference>
<reference evidence="1" key="1">
    <citation type="submission" date="2023-06" db="EMBL/GenBank/DDBJ databases">
        <authorList>
            <person name="Delattre M."/>
        </authorList>
    </citation>
    <scope>NUCLEOTIDE SEQUENCE</scope>
    <source>
        <strain evidence="1">AF72</strain>
    </source>
</reference>
<dbReference type="AlphaFoldDB" id="A0AA36G3H9"/>
<evidence type="ECO:0000313" key="2">
    <source>
        <dbReference type="Proteomes" id="UP001177023"/>
    </source>
</evidence>
<organism evidence="1 2">
    <name type="scientific">Mesorhabditis spiculigera</name>
    <dbReference type="NCBI Taxonomy" id="96644"/>
    <lineage>
        <taxon>Eukaryota</taxon>
        <taxon>Metazoa</taxon>
        <taxon>Ecdysozoa</taxon>
        <taxon>Nematoda</taxon>
        <taxon>Chromadorea</taxon>
        <taxon>Rhabditida</taxon>
        <taxon>Rhabditina</taxon>
        <taxon>Rhabditomorpha</taxon>
        <taxon>Rhabditoidea</taxon>
        <taxon>Rhabditidae</taxon>
        <taxon>Mesorhabditinae</taxon>
        <taxon>Mesorhabditis</taxon>
    </lineage>
</organism>
<dbReference type="InterPro" id="IPR017850">
    <property type="entry name" value="Alkaline_phosphatase_core_sf"/>
</dbReference>
<proteinExistence type="predicted"/>
<dbReference type="EMBL" id="CATQJA010002578">
    <property type="protein sequence ID" value="CAJ0571679.1"/>
    <property type="molecule type" value="Genomic_DNA"/>
</dbReference>
<keyword evidence="2" id="KW-1185">Reference proteome</keyword>
<name>A0AA36G3H9_9BILA</name>
<accession>A0AA36G3H9</accession>
<dbReference type="Gene3D" id="3.40.720.10">
    <property type="entry name" value="Alkaline Phosphatase, subunit A"/>
    <property type="match status" value="1"/>
</dbReference>
<sequence length="389" mass="45563">MFLGWRIYAIRRDSVGGVNADSDHPDVCKYARDNDSVIFREYEKIGYKTMYSEDYGSRDRIFLELQRVQGSGGEPSLSNCFEWHTAQLDYFGKFLRAYNGTPKFVINWSTAPCHDDPNLLYHADEDFYNFLEKHEKRLQNAFIFFMGDHGPRYGVVARAEMGKREINNPLLHISVPHWLRNNTQLTKNMEENSQRMILQYDIYETLKDILRYAPESNFTDFAYVEREKDNDNNGTSLLRPFPEPLRHRNCRNIAVHTAYCMCEFDKELVYNETLIKDAKMVVIQEINAIFRQFNVTNFCANHKLDQIISIKGFIPTKRTRMFEVFFRSTLGKGEFTVVLKLDDSGRLVRAGEFLRLNKYGDQADCIAALYADLRPICYCKKQKKPKPKN</sequence>
<protein>
    <submittedName>
        <fullName evidence="1">Uncharacterized protein</fullName>
    </submittedName>
</protein>
<feature type="non-terminal residue" evidence="1">
    <location>
        <position position="1"/>
    </location>
</feature>
<dbReference type="PANTHER" id="PTHR10974:SF75">
    <property type="entry name" value="SULFATASE DOMAIN-CONTAINING PROTEIN"/>
    <property type="match status" value="1"/>
</dbReference>
<dbReference type="Proteomes" id="UP001177023">
    <property type="component" value="Unassembled WGS sequence"/>
</dbReference>